<proteinExistence type="predicted"/>
<dbReference type="EMBL" id="BAABBF010000004">
    <property type="protein sequence ID" value="GAA3709862.1"/>
    <property type="molecule type" value="Genomic_DNA"/>
</dbReference>
<dbReference type="Gene3D" id="2.60.120.200">
    <property type="match status" value="1"/>
</dbReference>
<feature type="domain" description="DUF6250" evidence="1">
    <location>
        <begin position="86"/>
        <end position="250"/>
    </location>
</feature>
<name>A0ABP7DYS8_9SPHN</name>
<reference evidence="3" key="1">
    <citation type="journal article" date="2019" name="Int. J. Syst. Evol. Microbiol.">
        <title>The Global Catalogue of Microorganisms (GCM) 10K type strain sequencing project: providing services to taxonomists for standard genome sequencing and annotation.</title>
        <authorList>
            <consortium name="The Broad Institute Genomics Platform"/>
            <consortium name="The Broad Institute Genome Sequencing Center for Infectious Disease"/>
            <person name="Wu L."/>
            <person name="Ma J."/>
        </authorList>
    </citation>
    <scope>NUCLEOTIDE SEQUENCE [LARGE SCALE GENOMIC DNA]</scope>
    <source>
        <strain evidence="3">JCM 17498</strain>
    </source>
</reference>
<dbReference type="Proteomes" id="UP001500523">
    <property type="component" value="Unassembled WGS sequence"/>
</dbReference>
<evidence type="ECO:0000313" key="2">
    <source>
        <dbReference type="EMBL" id="GAA3709862.1"/>
    </source>
</evidence>
<protein>
    <recommendedName>
        <fullName evidence="1">DUF6250 domain-containing protein</fullName>
    </recommendedName>
</protein>
<gene>
    <name evidence="2" type="ORF">GCM10022268_18790</name>
</gene>
<dbReference type="InterPro" id="IPR046217">
    <property type="entry name" value="DUF6250"/>
</dbReference>
<keyword evidence="3" id="KW-1185">Reference proteome</keyword>
<accession>A0ABP7DYS8</accession>
<organism evidence="2 3">
    <name type="scientific">Sphingomonas cynarae</name>
    <dbReference type="NCBI Taxonomy" id="930197"/>
    <lineage>
        <taxon>Bacteria</taxon>
        <taxon>Pseudomonadati</taxon>
        <taxon>Pseudomonadota</taxon>
        <taxon>Alphaproteobacteria</taxon>
        <taxon>Sphingomonadales</taxon>
        <taxon>Sphingomonadaceae</taxon>
        <taxon>Sphingomonas</taxon>
    </lineage>
</organism>
<comment type="caution">
    <text evidence="2">The sequence shown here is derived from an EMBL/GenBank/DDBJ whole genome shotgun (WGS) entry which is preliminary data.</text>
</comment>
<dbReference type="Pfam" id="PF19763">
    <property type="entry name" value="DUF6250"/>
    <property type="match status" value="1"/>
</dbReference>
<evidence type="ECO:0000259" key="1">
    <source>
        <dbReference type="Pfam" id="PF19763"/>
    </source>
</evidence>
<sequence length="256" mass="27939">MRDWRIDMAIQFARPSTPSFPCGRRASNGRSAPVRSVRAGAFLCALAIVAPSPVAGRDLPMRVSGWRVEAEHPAARVRGDGRVIDIDTPGGLTLWYPRAITGPATIAFEAMAVQVGGANDHVSDVNAFWMATDPGAPGGSPIGRRSGKFEAYDTLLTYYVGIGGNRNTSTRMRRYVGRPGDRPLLPQHDRADAPALLVPNRWTRIRLIADGSRIAVERDGATLFTLTDAAPYARGWFGMRTTASHLRIRRVRITHP</sequence>
<evidence type="ECO:0000313" key="3">
    <source>
        <dbReference type="Proteomes" id="UP001500523"/>
    </source>
</evidence>